<evidence type="ECO:0000256" key="4">
    <source>
        <dbReference type="SAM" id="SignalP"/>
    </source>
</evidence>
<evidence type="ECO:0000313" key="7">
    <source>
        <dbReference type="Proteomes" id="UP001569904"/>
    </source>
</evidence>
<dbReference type="PANTHER" id="PTHR31308">
    <property type="match status" value="1"/>
</dbReference>
<dbReference type="PANTHER" id="PTHR31308:SF5">
    <property type="entry name" value="ERGOSTERYL-BETA-GLUCOSIDASE"/>
    <property type="match status" value="1"/>
</dbReference>
<dbReference type="Pfam" id="PF00150">
    <property type="entry name" value="Cellulase"/>
    <property type="match status" value="1"/>
</dbReference>
<dbReference type="EMBL" id="JAXCEH010000012">
    <property type="protein sequence ID" value="MFA1555754.1"/>
    <property type="molecule type" value="Genomic_DNA"/>
</dbReference>
<gene>
    <name evidence="6" type="ORF">SM436_18860</name>
</gene>
<comment type="caution">
    <text evidence="6">The sequence shown here is derived from an EMBL/GenBank/DDBJ whole genome shotgun (WGS) entry which is preliminary data.</text>
</comment>
<keyword evidence="7" id="KW-1185">Reference proteome</keyword>
<evidence type="ECO:0000313" key="6">
    <source>
        <dbReference type="EMBL" id="MFA1555754.1"/>
    </source>
</evidence>
<evidence type="ECO:0000256" key="3">
    <source>
        <dbReference type="RuleBase" id="RU361153"/>
    </source>
</evidence>
<dbReference type="RefSeq" id="WP_371942482.1">
    <property type="nucleotide sequence ID" value="NZ_JAXCEH010000012.1"/>
</dbReference>
<evidence type="ECO:0000256" key="2">
    <source>
        <dbReference type="ARBA" id="ARBA00023295"/>
    </source>
</evidence>
<keyword evidence="1 3" id="KW-0378">Hydrolase</keyword>
<protein>
    <submittedName>
        <fullName evidence="6">Cellulase family glycosylhydrolase</fullName>
    </submittedName>
</protein>
<dbReference type="Proteomes" id="UP001569904">
    <property type="component" value="Unassembled WGS sequence"/>
</dbReference>
<dbReference type="InterPro" id="IPR052066">
    <property type="entry name" value="Glycosphingolipid_Hydrolases"/>
</dbReference>
<keyword evidence="2 3" id="KW-0326">Glycosidase</keyword>
<dbReference type="InterPro" id="IPR001547">
    <property type="entry name" value="Glyco_hydro_5"/>
</dbReference>
<feature type="chain" id="PRO_5046043875" evidence="4">
    <location>
        <begin position="30"/>
        <end position="172"/>
    </location>
</feature>
<evidence type="ECO:0000259" key="5">
    <source>
        <dbReference type="Pfam" id="PF00150"/>
    </source>
</evidence>
<reference evidence="6 7" key="1">
    <citation type="submission" date="2023-11" db="EMBL/GenBank/DDBJ databases">
        <title>Actinomadura monticuli sp. nov., isolated from volcanic ash.</title>
        <authorList>
            <person name="Lee S.D."/>
            <person name="Yang H."/>
            <person name="Kim I.S."/>
        </authorList>
    </citation>
    <scope>NUCLEOTIDE SEQUENCE [LARGE SCALE GENOMIC DNA]</scope>
    <source>
        <strain evidence="6 7">DSM 45346</strain>
    </source>
</reference>
<accession>A0ABV4R003</accession>
<sequence>MRVRTALGRIALAAITLAPAFLAASPAHAGAAPLPTITDDQGRTLILHGLNTAGSAKGPDGLPWVSRDDIVREARDLGTNSVRYLIQWKNVEPEPGQYDDGYLDDVAERVAWYREQGMHVILDMHQDIYGPAACKGSGNGAPAWATFTDGLACTPAGPLGADISATRRPARL</sequence>
<feature type="signal peptide" evidence="4">
    <location>
        <begin position="1"/>
        <end position="29"/>
    </location>
</feature>
<evidence type="ECO:0000256" key="1">
    <source>
        <dbReference type="ARBA" id="ARBA00022801"/>
    </source>
</evidence>
<proteinExistence type="inferred from homology"/>
<name>A0ABV4R003_9ACTN</name>
<comment type="similarity">
    <text evidence="3">Belongs to the glycosyl hydrolase 5 (cellulase A) family.</text>
</comment>
<keyword evidence="4" id="KW-0732">Signal</keyword>
<dbReference type="SUPFAM" id="SSF51445">
    <property type="entry name" value="(Trans)glycosidases"/>
    <property type="match status" value="1"/>
</dbReference>
<organism evidence="6 7">
    <name type="scientific">Actinomadura chokoriensis</name>
    <dbReference type="NCBI Taxonomy" id="454156"/>
    <lineage>
        <taxon>Bacteria</taxon>
        <taxon>Bacillati</taxon>
        <taxon>Actinomycetota</taxon>
        <taxon>Actinomycetes</taxon>
        <taxon>Streptosporangiales</taxon>
        <taxon>Thermomonosporaceae</taxon>
        <taxon>Actinomadura</taxon>
    </lineage>
</organism>
<dbReference type="InterPro" id="IPR017853">
    <property type="entry name" value="GH"/>
</dbReference>
<dbReference type="Gene3D" id="3.20.20.80">
    <property type="entry name" value="Glycosidases"/>
    <property type="match status" value="1"/>
</dbReference>
<feature type="domain" description="Glycoside hydrolase family 5" evidence="5">
    <location>
        <begin position="42"/>
        <end position="132"/>
    </location>
</feature>